<proteinExistence type="predicted"/>
<reference evidence="1 2" key="1">
    <citation type="submission" date="2024-06" db="EMBL/GenBank/DDBJ databases">
        <title>The Natural Products Discovery Center: Release of the First 8490 Sequenced Strains for Exploring Actinobacteria Biosynthetic Diversity.</title>
        <authorList>
            <person name="Kalkreuter E."/>
            <person name="Kautsar S.A."/>
            <person name="Yang D."/>
            <person name="Bader C.D."/>
            <person name="Teijaro C.N."/>
            <person name="Fluegel L."/>
            <person name="Davis C.M."/>
            <person name="Simpson J.R."/>
            <person name="Lauterbach L."/>
            <person name="Steele A.D."/>
            <person name="Gui C."/>
            <person name="Meng S."/>
            <person name="Li G."/>
            <person name="Viehrig K."/>
            <person name="Ye F."/>
            <person name="Su P."/>
            <person name="Kiefer A.F."/>
            <person name="Nichols A."/>
            <person name="Cepeda A.J."/>
            <person name="Yan W."/>
            <person name="Fan B."/>
            <person name="Jiang Y."/>
            <person name="Adhikari A."/>
            <person name="Zheng C.-J."/>
            <person name="Schuster L."/>
            <person name="Cowan T.M."/>
            <person name="Smanski M.J."/>
            <person name="Chevrette M.G."/>
            <person name="De Carvalho L.P.S."/>
            <person name="Shen B."/>
        </authorList>
    </citation>
    <scope>NUCLEOTIDE SEQUENCE [LARGE SCALE GENOMIC DNA]</scope>
    <source>
        <strain evidence="1 2">NPDC006286</strain>
    </source>
</reference>
<protein>
    <submittedName>
        <fullName evidence="1">Uncharacterized protein</fullName>
    </submittedName>
</protein>
<evidence type="ECO:0000313" key="1">
    <source>
        <dbReference type="EMBL" id="MEU0154558.1"/>
    </source>
</evidence>
<dbReference type="RefSeq" id="WP_355666249.1">
    <property type="nucleotide sequence ID" value="NZ_JBEXRX010000073.1"/>
</dbReference>
<name>A0ABV2VP35_9ACTN</name>
<comment type="caution">
    <text evidence="1">The sequence shown here is derived from an EMBL/GenBank/DDBJ whole genome shotgun (WGS) entry which is preliminary data.</text>
</comment>
<dbReference type="Proteomes" id="UP001550348">
    <property type="component" value="Unassembled WGS sequence"/>
</dbReference>
<evidence type="ECO:0000313" key="2">
    <source>
        <dbReference type="Proteomes" id="UP001550348"/>
    </source>
</evidence>
<gene>
    <name evidence="1" type="ORF">ABZ071_22070</name>
</gene>
<organism evidence="1 2">
    <name type="scientific">Micromonospora fulviviridis</name>
    <dbReference type="NCBI Taxonomy" id="47860"/>
    <lineage>
        <taxon>Bacteria</taxon>
        <taxon>Bacillati</taxon>
        <taxon>Actinomycetota</taxon>
        <taxon>Actinomycetes</taxon>
        <taxon>Micromonosporales</taxon>
        <taxon>Micromonosporaceae</taxon>
        <taxon>Micromonospora</taxon>
    </lineage>
</organism>
<dbReference type="EMBL" id="JBEXRX010000073">
    <property type="protein sequence ID" value="MEU0154558.1"/>
    <property type="molecule type" value="Genomic_DNA"/>
</dbReference>
<keyword evidence="2" id="KW-1185">Reference proteome</keyword>
<sequence>MQCSTTKAYPVWQVPCQPAGAGMVLANDGLSGQMPVSRTPITMPAPVSLPGFDPAGCCAAAVAAPVGVACVGAAGVGVGVASPGVAWLMLNAWEAVTERTRLSRLNASTCVGVSVAENPSKAVV</sequence>
<accession>A0ABV2VP35</accession>